<sequence>MASGQEAAGMNLETLDTVMSVVVGLDIGPYISNWIIPCLDTHVPAAFPSSWEAWCIENFTPNSNASNYPLEWLKFALLRNDDLPHKVSSSRKFIMMKAALEAESISAEKAIADYLRHLWDCYVGKSSKSHRFGVPHRVSSEIFMTFPASCPLHARLLILQAFREAGILSDDVNVSSRSIPSLEATVVVRVAALSRLAVDGTSIVYTAHGAGVQGFFMEELIPQASIFAGAGFLDDGLMELLKAKLKKMLPLYIFETLTEEVFQNFSHNYLEGCAKIDYPWIEPDTRYLFTIPSAGGSYSRHDISFNVDELASIFDPIVDKIVTLVRSQSESVDLVPGKSMAALGGMTVLRLDSKQPYRDSHHLQPLTAYRKNMEFSQTNRTLTSISLAFSFSQLFVLASLAPATAYSQSLKAQLFGSRGLPPQAISVLHTNIGQVNTVNVHRKMGEDLQEQLMCAMKWPIASIESQFEMMTLGSGSGVELDFAWDGVKMDVSVFVNGVRPEGLEIGQNASI</sequence>
<comment type="caution">
    <text evidence="1">The sequence shown here is derived from an EMBL/GenBank/DDBJ whole genome shotgun (WGS) entry which is preliminary data.</text>
</comment>
<dbReference type="EMBL" id="CAJSTJ010000131">
    <property type="protein sequence ID" value="CAG7560014.1"/>
    <property type="molecule type" value="Genomic_DNA"/>
</dbReference>
<evidence type="ECO:0000313" key="2">
    <source>
        <dbReference type="Proteomes" id="UP000693738"/>
    </source>
</evidence>
<accession>A0A8J2IT64</accession>
<evidence type="ECO:0000313" key="1">
    <source>
        <dbReference type="EMBL" id="CAG7560014.1"/>
    </source>
</evidence>
<reference evidence="1" key="1">
    <citation type="submission" date="2021-05" db="EMBL/GenBank/DDBJ databases">
        <authorList>
            <person name="Khan N."/>
        </authorList>
    </citation>
    <scope>NUCLEOTIDE SEQUENCE</scope>
</reference>
<protein>
    <submittedName>
        <fullName evidence="1">Uncharacterized protein</fullName>
    </submittedName>
</protein>
<dbReference type="AlphaFoldDB" id="A0A8J2IT64"/>
<dbReference type="Proteomes" id="UP000693738">
    <property type="component" value="Unassembled WGS sequence"/>
</dbReference>
<proteinExistence type="predicted"/>
<organism evidence="1 2">
    <name type="scientific">Fusarium equiseti</name>
    <name type="common">Fusarium scirpi</name>
    <dbReference type="NCBI Taxonomy" id="61235"/>
    <lineage>
        <taxon>Eukaryota</taxon>
        <taxon>Fungi</taxon>
        <taxon>Dikarya</taxon>
        <taxon>Ascomycota</taxon>
        <taxon>Pezizomycotina</taxon>
        <taxon>Sordariomycetes</taxon>
        <taxon>Hypocreomycetidae</taxon>
        <taxon>Hypocreales</taxon>
        <taxon>Nectriaceae</taxon>
        <taxon>Fusarium</taxon>
        <taxon>Fusarium incarnatum-equiseti species complex</taxon>
    </lineage>
</organism>
<name>A0A8J2IT64_FUSEQ</name>
<gene>
    <name evidence="1" type="ORF">FEQUK3_LOCUS5761</name>
</gene>